<evidence type="ECO:0000256" key="1">
    <source>
        <dbReference type="SAM" id="MobiDB-lite"/>
    </source>
</evidence>
<keyword evidence="3" id="KW-0732">Signal</keyword>
<feature type="region of interest" description="Disordered" evidence="1">
    <location>
        <begin position="740"/>
        <end position="804"/>
    </location>
</feature>
<feature type="chain" id="PRO_5045459702" evidence="3">
    <location>
        <begin position="23"/>
        <end position="804"/>
    </location>
</feature>
<dbReference type="RefSeq" id="WP_398274869.1">
    <property type="nucleotide sequence ID" value="NZ_JBITLV010000001.1"/>
</dbReference>
<feature type="signal peptide" evidence="3">
    <location>
        <begin position="1"/>
        <end position="22"/>
    </location>
</feature>
<dbReference type="InterPro" id="IPR046112">
    <property type="entry name" value="DUF6049"/>
</dbReference>
<keyword evidence="2" id="KW-0812">Transmembrane</keyword>
<feature type="transmembrane region" description="Helical" evidence="2">
    <location>
        <begin position="697"/>
        <end position="714"/>
    </location>
</feature>
<keyword evidence="2" id="KW-1133">Transmembrane helix</keyword>
<protein>
    <submittedName>
        <fullName evidence="4">DUF6049 family protein</fullName>
    </submittedName>
</protein>
<dbReference type="Proteomes" id="UP001612915">
    <property type="component" value="Unassembled WGS sequence"/>
</dbReference>
<evidence type="ECO:0000256" key="3">
    <source>
        <dbReference type="SAM" id="SignalP"/>
    </source>
</evidence>
<keyword evidence="5" id="KW-1185">Reference proteome</keyword>
<feature type="region of interest" description="Disordered" evidence="1">
    <location>
        <begin position="396"/>
        <end position="416"/>
    </location>
</feature>
<reference evidence="4 5" key="1">
    <citation type="submission" date="2024-10" db="EMBL/GenBank/DDBJ databases">
        <title>The Natural Products Discovery Center: Release of the First 8490 Sequenced Strains for Exploring Actinobacteria Biosynthetic Diversity.</title>
        <authorList>
            <person name="Kalkreuter E."/>
            <person name="Kautsar S.A."/>
            <person name="Yang D."/>
            <person name="Bader C.D."/>
            <person name="Teijaro C.N."/>
            <person name="Fluegel L."/>
            <person name="Davis C.M."/>
            <person name="Simpson J.R."/>
            <person name="Lauterbach L."/>
            <person name="Steele A.D."/>
            <person name="Gui C."/>
            <person name="Meng S."/>
            <person name="Li G."/>
            <person name="Viehrig K."/>
            <person name="Ye F."/>
            <person name="Su P."/>
            <person name="Kiefer A.F."/>
            <person name="Nichols A."/>
            <person name="Cepeda A.J."/>
            <person name="Yan W."/>
            <person name="Fan B."/>
            <person name="Jiang Y."/>
            <person name="Adhikari A."/>
            <person name="Zheng C.-J."/>
            <person name="Schuster L."/>
            <person name="Cowan T.M."/>
            <person name="Smanski M.J."/>
            <person name="Chevrette M.G."/>
            <person name="De Carvalho L.P.S."/>
            <person name="Shen B."/>
        </authorList>
    </citation>
    <scope>NUCLEOTIDE SEQUENCE [LARGE SCALE GENOMIC DNA]</scope>
    <source>
        <strain evidence="4 5">NPDC049639</strain>
    </source>
</reference>
<feature type="region of interest" description="Disordered" evidence="1">
    <location>
        <begin position="257"/>
        <end position="292"/>
    </location>
</feature>
<evidence type="ECO:0000313" key="4">
    <source>
        <dbReference type="EMBL" id="MFI7585999.1"/>
    </source>
</evidence>
<comment type="caution">
    <text evidence="4">The sequence shown here is derived from an EMBL/GenBank/DDBJ whole genome shotgun (WGS) entry which is preliminary data.</text>
</comment>
<dbReference type="Pfam" id="PF19516">
    <property type="entry name" value="DUF6049"/>
    <property type="match status" value="1"/>
</dbReference>
<feature type="compositionally biased region" description="Basic and acidic residues" evidence="1">
    <location>
        <begin position="771"/>
        <end position="785"/>
    </location>
</feature>
<proteinExistence type="predicted"/>
<feature type="compositionally biased region" description="Polar residues" evidence="1">
    <location>
        <begin position="396"/>
        <end position="413"/>
    </location>
</feature>
<gene>
    <name evidence="4" type="ORF">ACIB24_02850</name>
</gene>
<accession>A0ABW8AI17</accession>
<evidence type="ECO:0000256" key="2">
    <source>
        <dbReference type="SAM" id="Phobius"/>
    </source>
</evidence>
<sequence length="804" mass="81490">MNPPRALRALPALALAIVLASAAGVPAGAGGTAGAGTAGAADLSGVPLVAGEVTLTLTRVAPAAVTADSDLTISGVVRNGTGKTIKGARASLRLHSEVLSTTADVQGWTGGTLDDTGGRSLPGTVKVGKLPAGGSDSFTVQVSGAELGLSNASWAFGPRGLTVEITAGAKTVAATRTTIVWSPTTTTAATRLTLLAPITAGQAGANAGGATTEAETELAAGGRLDRVVTATADPDFGWIVDPAVLSSAAELKADGLDPELTSATGPATSGGSGPASSGGSTGPSGGSNASATGLAGEDAAMRAGRQWLARFSGGAAGRTVLGLPYADPDINSLLNNKGVKLFRMAGDLGRRVTAETGLSPFDTTVAWPGDGRLPSRSVSAVQHSGYSAVLLASDTQPVDTASSTTTPTGRSTVSGGGESLAGLLYDKDLSTLVAGSGGTQSVQSVQSLLAELAAVSLEQPTEQRHLLAVTPRTWSPNPAGVSAMLAALHSAPWVELSSLDSLRDATPVGGRTETAYGADQRATELPPGQISRANRLKQRLDLFAPALRNPDPVLDPYRKLVCSLLSVAWRRDLNDLAAAGQRVSGQVGQLTNGVRLSIGARGKFFTATKSELQVAIINDTDQTLALKVVADASSRQLVVEDVAVEAPPGRKIVAIPAHALGSGNVTVTVVLENARDGIIQSPQQFTVKVRPDWETRGMIVVVSILGLLVVIGLLRGLRRSRTRVPPTDVPDVDDLAVQQAQDEARANQPPGARPPAVDAAPQPAPQPDPEPDPRPDLKSDLKSGPEPESGAESVGSTSRAGGGE</sequence>
<dbReference type="EMBL" id="JBITLV010000001">
    <property type="protein sequence ID" value="MFI7585999.1"/>
    <property type="molecule type" value="Genomic_DNA"/>
</dbReference>
<keyword evidence="2" id="KW-0472">Membrane</keyword>
<name>A0ABW8AI17_9ACTN</name>
<evidence type="ECO:0000313" key="5">
    <source>
        <dbReference type="Proteomes" id="UP001612915"/>
    </source>
</evidence>
<feature type="compositionally biased region" description="Polar residues" evidence="1">
    <location>
        <begin position="794"/>
        <end position="804"/>
    </location>
</feature>
<organism evidence="4 5">
    <name type="scientific">Spongisporangium articulatum</name>
    <dbReference type="NCBI Taxonomy" id="3362603"/>
    <lineage>
        <taxon>Bacteria</taxon>
        <taxon>Bacillati</taxon>
        <taxon>Actinomycetota</taxon>
        <taxon>Actinomycetes</taxon>
        <taxon>Kineosporiales</taxon>
        <taxon>Kineosporiaceae</taxon>
        <taxon>Spongisporangium</taxon>
    </lineage>
</organism>